<accession>A0A6M3MBD6</accession>
<protein>
    <submittedName>
        <fullName evidence="1">Uncharacterized protein</fullName>
    </submittedName>
</protein>
<dbReference type="AlphaFoldDB" id="A0A6M3MBD6"/>
<dbReference type="EMBL" id="MT143885">
    <property type="protein sequence ID" value="QJB04568.1"/>
    <property type="molecule type" value="Genomic_DNA"/>
</dbReference>
<reference evidence="1" key="1">
    <citation type="submission" date="2020-03" db="EMBL/GenBank/DDBJ databases">
        <title>The deep terrestrial virosphere.</title>
        <authorList>
            <person name="Holmfeldt K."/>
            <person name="Nilsson E."/>
            <person name="Simone D."/>
            <person name="Lopez-Fernandez M."/>
            <person name="Wu X."/>
            <person name="de Brujin I."/>
            <person name="Lundin D."/>
            <person name="Andersson A."/>
            <person name="Bertilsson S."/>
            <person name="Dopson M."/>
        </authorList>
    </citation>
    <scope>NUCLEOTIDE SEQUENCE</scope>
    <source>
        <strain evidence="1">MM171B00233</strain>
    </source>
</reference>
<gene>
    <name evidence="1" type="ORF">MM171B00233_0008</name>
</gene>
<sequence length="768" mass="89633">MTRLGKLKKYEDISPGILSQYKEPDRVVIVNNDDPDMKEIRIPLPECFDWRKIDGYGLPAKEQKWKTPVYPLKLVRLEEESENIDDLLETIELNQDYYKEEIKWIRLQWERRLKGYWLFINGKPTYLDGWHYFYCGFWNLDIGLPEYRDRDRRFFHFARYCYTTTTDNEDNDFGFRTCLGFNYPKHRRDGATHKSLCIGYEIVSRIHRANGGIQSLDDDNAQEHYTEKLIPAWQDMPFFFKPAWDGSTNPKEQLVFKSPPMRSRGGKNVIIKKRQLGGKFNYASTAKKKFYDGKKLHYIDLEEEGKTKPSQENILERWDVIRECLGQGSGSSIHGFSIHPTTVGEMREEGGENYYALCESSHWNDRNPKTGLTDSGLFNLFIPAFDGLENFVGKFGESIIESPTKEQAEFIGRDVGAKEYIMSARQKLLDKNTSESLRKYRTLVELFPTTYAECFRIVGGDTGFNHAILDASIERLRRDKDDPEKSTVFGNLKWIITGIGEPVSSKQFIERGLGRKIFDGRVEFFPDEDGRWSFSRILSTGESNRKIMNDGSWFPEYPGRFTASADTFKFLDYAKAKLSTDRDRMSNGGGSVFWERDKLIDPDDKEIKDWVSNRFVGTYNTRTDDRDEYAEDMLMACIYFGAMMYPEMNLEYIQEYFIKRGYRGFLKYDIDPVTNKIKEKPGFYSGADKKQDLFNVVRDYIQWHGHRERHIEFLMECKKIKGIEFMTKFDLFTACGGALLGSRSSYPELLMGIGDEVSIDDFIEEFVY</sequence>
<proteinExistence type="predicted"/>
<organism evidence="1">
    <name type="scientific">viral metagenome</name>
    <dbReference type="NCBI Taxonomy" id="1070528"/>
    <lineage>
        <taxon>unclassified sequences</taxon>
        <taxon>metagenomes</taxon>
        <taxon>organismal metagenomes</taxon>
    </lineage>
</organism>
<evidence type="ECO:0000313" key="1">
    <source>
        <dbReference type="EMBL" id="QJB04568.1"/>
    </source>
</evidence>
<name>A0A6M3MBD6_9ZZZZ</name>